<dbReference type="AlphaFoldDB" id="A0A0V8JLB5"/>
<protein>
    <submittedName>
        <fullName evidence="1">Uncharacterized protein</fullName>
    </submittedName>
</protein>
<dbReference type="EMBL" id="LNQP01000035">
    <property type="protein sequence ID" value="KSU87814.1"/>
    <property type="molecule type" value="Genomic_DNA"/>
</dbReference>
<evidence type="ECO:0000313" key="2">
    <source>
        <dbReference type="Proteomes" id="UP000053681"/>
    </source>
</evidence>
<gene>
    <name evidence="1" type="ORF">AS180_11305</name>
</gene>
<reference evidence="1 2" key="1">
    <citation type="submission" date="2015-11" db="EMBL/GenBank/DDBJ databases">
        <title>Bacillus caseinolyticus sp nov.</title>
        <authorList>
            <person name="Dastager S.G."/>
            <person name="Mawlankar R."/>
        </authorList>
    </citation>
    <scope>NUCLEOTIDE SEQUENCE [LARGE SCALE GENOMIC DNA]</scope>
    <source>
        <strain evidence="1 2">SGD-V-76</strain>
    </source>
</reference>
<keyword evidence="2" id="KW-1185">Reference proteome</keyword>
<name>A0A0V8JLB5_9BACI</name>
<comment type="caution">
    <text evidence="1">The sequence shown here is derived from an EMBL/GenBank/DDBJ whole genome shotgun (WGS) entry which is preliminary data.</text>
</comment>
<proteinExistence type="predicted"/>
<sequence length="99" mass="11353">MLVISAAVGLGRDDVVGFADNKYIIGRPPTSYNLYEKNSGTTILDNIIGYKTENGKTYVFSTDSSYIVIDEEKESYLKKEVEERDARYDRLLKEMERLE</sequence>
<organism evidence="1 2">
    <name type="scientific">Priestia veravalensis</name>
    <dbReference type="NCBI Taxonomy" id="1414648"/>
    <lineage>
        <taxon>Bacteria</taxon>
        <taxon>Bacillati</taxon>
        <taxon>Bacillota</taxon>
        <taxon>Bacilli</taxon>
        <taxon>Bacillales</taxon>
        <taxon>Bacillaceae</taxon>
        <taxon>Priestia</taxon>
    </lineage>
</organism>
<dbReference type="Proteomes" id="UP000053681">
    <property type="component" value="Unassembled WGS sequence"/>
</dbReference>
<accession>A0A0V8JLB5</accession>
<evidence type="ECO:0000313" key="1">
    <source>
        <dbReference type="EMBL" id="KSU87814.1"/>
    </source>
</evidence>